<gene>
    <name evidence="8" type="ORF">JMJ35_008228</name>
</gene>
<keyword evidence="3" id="KW-0963">Cytoplasm</keyword>
<comment type="caution">
    <text evidence="8">The sequence shown here is derived from an EMBL/GenBank/DDBJ whole genome shotgun (WGS) entry which is preliminary data.</text>
</comment>
<dbReference type="Proteomes" id="UP001166286">
    <property type="component" value="Unassembled WGS sequence"/>
</dbReference>
<feature type="domain" description="SH3" evidence="7">
    <location>
        <begin position="262"/>
        <end position="323"/>
    </location>
</feature>
<evidence type="ECO:0000313" key="8">
    <source>
        <dbReference type="EMBL" id="KAK0509834.1"/>
    </source>
</evidence>
<proteinExistence type="predicted"/>
<dbReference type="GO" id="GO:0006897">
    <property type="term" value="P:endocytosis"/>
    <property type="evidence" value="ECO:0007669"/>
    <property type="project" value="InterPro"/>
</dbReference>
<dbReference type="PANTHER" id="PTHR47174:SF3">
    <property type="entry name" value="BRIDGING INTEGRATOR 3"/>
    <property type="match status" value="1"/>
</dbReference>
<accession>A0AA39V3F3</accession>
<evidence type="ECO:0000256" key="4">
    <source>
        <dbReference type="PROSITE-ProRule" id="PRU00192"/>
    </source>
</evidence>
<dbReference type="InterPro" id="IPR001452">
    <property type="entry name" value="SH3_domain"/>
</dbReference>
<keyword evidence="2 4" id="KW-0728">SH3 domain</keyword>
<dbReference type="SMART" id="SM00326">
    <property type="entry name" value="SH3"/>
    <property type="match status" value="2"/>
</dbReference>
<evidence type="ECO:0000256" key="3">
    <source>
        <dbReference type="ARBA" id="ARBA00022490"/>
    </source>
</evidence>
<dbReference type="GO" id="GO:0015629">
    <property type="term" value="C:actin cytoskeleton"/>
    <property type="evidence" value="ECO:0007669"/>
    <property type="project" value="TreeGrafter"/>
</dbReference>
<feature type="domain" description="SH3" evidence="7">
    <location>
        <begin position="164"/>
        <end position="225"/>
    </location>
</feature>
<dbReference type="PANTHER" id="PTHR47174">
    <property type="entry name" value="BRIDGING INTEGRATOR 3"/>
    <property type="match status" value="1"/>
</dbReference>
<feature type="compositionally biased region" description="Polar residues" evidence="5">
    <location>
        <begin position="399"/>
        <end position="418"/>
    </location>
</feature>
<protein>
    <recommendedName>
        <fullName evidence="7">SH3 domain-containing protein</fullName>
    </recommendedName>
</protein>
<feature type="compositionally biased region" description="Pro residues" evidence="5">
    <location>
        <begin position="420"/>
        <end position="436"/>
    </location>
</feature>
<organism evidence="8 9">
    <name type="scientific">Cladonia borealis</name>
    <dbReference type="NCBI Taxonomy" id="184061"/>
    <lineage>
        <taxon>Eukaryota</taxon>
        <taxon>Fungi</taxon>
        <taxon>Dikarya</taxon>
        <taxon>Ascomycota</taxon>
        <taxon>Pezizomycotina</taxon>
        <taxon>Lecanoromycetes</taxon>
        <taxon>OSLEUM clade</taxon>
        <taxon>Lecanoromycetidae</taxon>
        <taxon>Lecanorales</taxon>
        <taxon>Lecanorineae</taxon>
        <taxon>Cladoniaceae</taxon>
        <taxon>Cladonia</taxon>
    </lineage>
</organism>
<feature type="signal peptide" evidence="6">
    <location>
        <begin position="1"/>
        <end position="19"/>
    </location>
</feature>
<comment type="subcellular location">
    <subcellularLocation>
        <location evidence="1">Cytoplasm</location>
    </subcellularLocation>
</comment>
<evidence type="ECO:0000256" key="5">
    <source>
        <dbReference type="SAM" id="MobiDB-lite"/>
    </source>
</evidence>
<dbReference type="GO" id="GO:0051666">
    <property type="term" value="P:actin cortical patch localization"/>
    <property type="evidence" value="ECO:0007669"/>
    <property type="project" value="InterPro"/>
</dbReference>
<feature type="chain" id="PRO_5041201876" description="SH3 domain-containing protein" evidence="6">
    <location>
        <begin position="20"/>
        <end position="546"/>
    </location>
</feature>
<evidence type="ECO:0000256" key="6">
    <source>
        <dbReference type="SAM" id="SignalP"/>
    </source>
</evidence>
<evidence type="ECO:0000256" key="2">
    <source>
        <dbReference type="ARBA" id="ARBA00022443"/>
    </source>
</evidence>
<dbReference type="Pfam" id="PF00018">
    <property type="entry name" value="SH3_1"/>
    <property type="match status" value="2"/>
</dbReference>
<dbReference type="InterPro" id="IPR036028">
    <property type="entry name" value="SH3-like_dom_sf"/>
</dbReference>
<dbReference type="InterPro" id="IPR046982">
    <property type="entry name" value="BIN3/RVS161-like"/>
</dbReference>
<dbReference type="EMBL" id="JAFEKC020000018">
    <property type="protein sequence ID" value="KAK0509834.1"/>
    <property type="molecule type" value="Genomic_DNA"/>
</dbReference>
<dbReference type="Gene3D" id="2.30.30.40">
    <property type="entry name" value="SH3 Domains"/>
    <property type="match status" value="2"/>
</dbReference>
<evidence type="ECO:0000259" key="7">
    <source>
        <dbReference type="PROSITE" id="PS50002"/>
    </source>
</evidence>
<evidence type="ECO:0000256" key="1">
    <source>
        <dbReference type="ARBA" id="ARBA00004496"/>
    </source>
</evidence>
<keyword evidence="6" id="KW-0732">Signal</keyword>
<dbReference type="GO" id="GO:0005737">
    <property type="term" value="C:cytoplasm"/>
    <property type="evidence" value="ECO:0007669"/>
    <property type="project" value="UniProtKB-SubCell"/>
</dbReference>
<dbReference type="SUPFAM" id="SSF50044">
    <property type="entry name" value="SH3-domain"/>
    <property type="match status" value="2"/>
</dbReference>
<dbReference type="PROSITE" id="PS50002">
    <property type="entry name" value="SH3"/>
    <property type="match status" value="2"/>
</dbReference>
<keyword evidence="9" id="KW-1185">Reference proteome</keyword>
<dbReference type="AlphaFoldDB" id="A0AA39V3F3"/>
<reference evidence="8" key="1">
    <citation type="submission" date="2023-03" db="EMBL/GenBank/DDBJ databases">
        <title>Complete genome of Cladonia borealis.</title>
        <authorList>
            <person name="Park H."/>
        </authorList>
    </citation>
    <scope>NUCLEOTIDE SEQUENCE</scope>
    <source>
        <strain evidence="8">ANT050790</strain>
    </source>
</reference>
<feature type="region of interest" description="Disordered" evidence="5">
    <location>
        <begin position="399"/>
        <end position="449"/>
    </location>
</feature>
<evidence type="ECO:0000313" key="9">
    <source>
        <dbReference type="Proteomes" id="UP001166286"/>
    </source>
</evidence>
<sequence length="546" mass="60822">MSGLEFLVIPALISSFVSALNDGRELLQAYKQRRLRAVQSREANTLHQSLTAHSTSVQSNLAKHMNQFGDRFQKDSKWYGVSPDECALAIKSAQVLVLECLVGVLQAKLANEAYADFTIMHTTSDRAKNQVLLAMNGFAERLLTANAHFNHTAIPKAKTVPTIPDHPTYRAKFDFHAQQPNDLGFEKGQIIIVLKKSSSTNDWWLGCIGDKYGTFPGMQKAMLLQNGACCSNVQSNLIQSRVANYVEIDTEFDNQSHLNGGVFVQKSVALWNFDGQQPGDLSFLKGQIVEITKKTDSRFGWWHGRIGERKGIFPDIDNTAIIRRPTTPDDIASECEHGIRSPETAHQSWISGRAPVIRVSNLAFEGKQCLYRRHDCPLSPRHGASSGHSLTAHVLAQSPSLDDTSQQHPASQHANSYFSPTPPPAAHYSHPPPAYPQQPLFHPNALPPAHQPAMQYAPPAAPGPPPQVFLGFLHKGNTTVPMYGPPGAKFNWIGNVWVELPDGTKDWIGPWYNAFGYEMKNPRQRAEEDCCWTNFGLFHDDLYWRK</sequence>
<name>A0AA39V3F3_9LECA</name>